<comment type="caution">
    <text evidence="17">The sequence shown here is derived from an EMBL/GenBank/DDBJ whole genome shotgun (WGS) entry which is preliminary data.</text>
</comment>
<feature type="transmembrane region" description="Helical" evidence="15">
    <location>
        <begin position="246"/>
        <end position="264"/>
    </location>
</feature>
<keyword evidence="18" id="KW-1185">Reference proteome</keyword>
<evidence type="ECO:0000256" key="15">
    <source>
        <dbReference type="SAM" id="Phobius"/>
    </source>
</evidence>
<dbReference type="PANTHER" id="PTHR15989">
    <property type="entry name" value="VEZATIN"/>
    <property type="match status" value="1"/>
</dbReference>
<proteinExistence type="inferred from homology"/>
<evidence type="ECO:0000259" key="16">
    <source>
        <dbReference type="Pfam" id="PF12632"/>
    </source>
</evidence>
<feature type="transmembrane region" description="Helical" evidence="15">
    <location>
        <begin position="213"/>
        <end position="234"/>
    </location>
</feature>
<feature type="compositionally biased region" description="Low complexity" evidence="14">
    <location>
        <begin position="189"/>
        <end position="199"/>
    </location>
</feature>
<feature type="region of interest" description="Disordered" evidence="14">
    <location>
        <begin position="675"/>
        <end position="702"/>
    </location>
</feature>
<keyword evidence="9 15" id="KW-1133">Transmembrane helix</keyword>
<feature type="compositionally biased region" description="Pro residues" evidence="14">
    <location>
        <begin position="88"/>
        <end position="97"/>
    </location>
</feature>
<feature type="compositionally biased region" description="Low complexity" evidence="14">
    <location>
        <begin position="681"/>
        <end position="695"/>
    </location>
</feature>
<evidence type="ECO:0000256" key="5">
    <source>
        <dbReference type="ARBA" id="ARBA00018125"/>
    </source>
</evidence>
<evidence type="ECO:0000256" key="3">
    <source>
        <dbReference type="ARBA" id="ARBA00004651"/>
    </source>
</evidence>
<dbReference type="PANTHER" id="PTHR15989:SF5">
    <property type="entry name" value="VEZATIN"/>
    <property type="match status" value="1"/>
</dbReference>
<reference evidence="17 18" key="1">
    <citation type="submission" date="2024-01" db="EMBL/GenBank/DDBJ databases">
        <authorList>
            <person name="Allen C."/>
            <person name="Tagirdzhanova G."/>
        </authorList>
    </citation>
    <scope>NUCLEOTIDE SEQUENCE [LARGE SCALE GENOMIC DNA]</scope>
</reference>
<evidence type="ECO:0000256" key="11">
    <source>
        <dbReference type="ARBA" id="ARBA00023136"/>
    </source>
</evidence>
<keyword evidence="12" id="KW-0539">Nucleus</keyword>
<evidence type="ECO:0000256" key="14">
    <source>
        <dbReference type="SAM" id="MobiDB-lite"/>
    </source>
</evidence>
<dbReference type="Pfam" id="PF12632">
    <property type="entry name" value="Vezatin"/>
    <property type="match status" value="1"/>
</dbReference>
<gene>
    <name evidence="17" type="ORF">SEUCBS140593_004176</name>
</gene>
<evidence type="ECO:0000313" key="17">
    <source>
        <dbReference type="EMBL" id="CAK7220269.1"/>
    </source>
</evidence>
<dbReference type="InterPro" id="IPR026858">
    <property type="entry name" value="Vezatin"/>
</dbReference>
<sequence length="702" mass="76939">MPRRIARVNKIPVIVDEGEDEPSDWVPAVTRSSSTADLSAGDDADSDRAPRSAFPVTPDQRHQHLHHQQQQPRQRKKTKDDQKNGVDTPPPSPPSPIFAPVGRPMIRKRFRNKIPNPLRVDVRNSSTSLSSSINNRYSRAVASTISRVDNAQFIEKFRYTIITSHLLGAATLGQHPQTGRPGSSGGDSNGDPDNGAAAATQTQHSLDAQVPTATGIVVAVASAFVLSWAIRWVYLGGIAHLTKKRFVFGLVLVAAAVIVGNAYMRQQWLRYLRQSALSEIRAFVTRSHDFDSAASASIAFIKEVELVSRGYRISAPLPPISRMDDRSQSRRCMRLRKVVRNALADALPKYIQTANVVKGFAEQMELEMYYNIHDITDFDISDAMQGFTEAEFDDADSIRTLNVLAARFHTIRKLFLCALLALEACGDESDFLRWTTAVEGLRTLNETTGAGYQRIRTILGEAETFPQISTPKAPLSPGRERWRSQLGKLNSLSTGIRGLQAKLALLREESDRSLNEADDITELGPNLLAQYDSIGQDLKLLTQAWEEGRSALASGIDRNEKRISSISALLSPTVSLSGLTTVGEDSISGGGTAEDALRALTGGSPLGGSTVGDPEEEVVFEAVSLPPASRRRSMMTRDERIAKMKEERERRAEAREHADANRGMLRELEMVINLRPKGNRDSAGASTTATPTPKTDGARNSL</sequence>
<evidence type="ECO:0000256" key="6">
    <source>
        <dbReference type="ARBA" id="ARBA00022475"/>
    </source>
</evidence>
<keyword evidence="10 13" id="KW-0175">Coiled coil</keyword>
<keyword evidence="6" id="KW-1003">Cell membrane</keyword>
<keyword evidence="11 15" id="KW-0472">Membrane</keyword>
<evidence type="ECO:0000256" key="4">
    <source>
        <dbReference type="ARBA" id="ARBA00007245"/>
    </source>
</evidence>
<evidence type="ECO:0000256" key="8">
    <source>
        <dbReference type="ARBA" id="ARBA00022949"/>
    </source>
</evidence>
<evidence type="ECO:0000256" key="2">
    <source>
        <dbReference type="ARBA" id="ARBA00004536"/>
    </source>
</evidence>
<evidence type="ECO:0000313" key="18">
    <source>
        <dbReference type="Proteomes" id="UP001642482"/>
    </source>
</evidence>
<feature type="domain" description="Myosin-binding" evidence="16">
    <location>
        <begin position="224"/>
        <end position="503"/>
    </location>
</feature>
<evidence type="ECO:0000256" key="7">
    <source>
        <dbReference type="ARBA" id="ARBA00022692"/>
    </source>
</evidence>
<comment type="subcellular location">
    <subcellularLocation>
        <location evidence="2">Cell junction</location>
        <location evidence="2">Adherens junction</location>
    </subcellularLocation>
    <subcellularLocation>
        <location evidence="3">Cell membrane</location>
        <topology evidence="3">Multi-pass membrane protein</topology>
    </subcellularLocation>
    <subcellularLocation>
        <location evidence="1">Nucleus</location>
    </subcellularLocation>
</comment>
<organism evidence="17 18">
    <name type="scientific">Sporothrix eucalyptigena</name>
    <dbReference type="NCBI Taxonomy" id="1812306"/>
    <lineage>
        <taxon>Eukaryota</taxon>
        <taxon>Fungi</taxon>
        <taxon>Dikarya</taxon>
        <taxon>Ascomycota</taxon>
        <taxon>Pezizomycotina</taxon>
        <taxon>Sordariomycetes</taxon>
        <taxon>Sordariomycetidae</taxon>
        <taxon>Ophiostomatales</taxon>
        <taxon>Ophiostomataceae</taxon>
        <taxon>Sporothrix</taxon>
    </lineage>
</organism>
<dbReference type="EMBL" id="CAWUHD010000035">
    <property type="protein sequence ID" value="CAK7220269.1"/>
    <property type="molecule type" value="Genomic_DNA"/>
</dbReference>
<comment type="similarity">
    <text evidence="4">Belongs to the vezatin family.</text>
</comment>
<dbReference type="InterPro" id="IPR026859">
    <property type="entry name" value="Myosin-bd"/>
</dbReference>
<feature type="compositionally biased region" description="Basic residues" evidence="14">
    <location>
        <begin position="63"/>
        <end position="77"/>
    </location>
</feature>
<dbReference type="Proteomes" id="UP001642482">
    <property type="component" value="Unassembled WGS sequence"/>
</dbReference>
<feature type="coiled-coil region" evidence="13">
    <location>
        <begin position="489"/>
        <end position="516"/>
    </location>
</feature>
<accession>A0ABP0BKV9</accession>
<evidence type="ECO:0000256" key="13">
    <source>
        <dbReference type="SAM" id="Coils"/>
    </source>
</evidence>
<evidence type="ECO:0000256" key="12">
    <source>
        <dbReference type="ARBA" id="ARBA00023242"/>
    </source>
</evidence>
<feature type="region of interest" description="Disordered" evidence="14">
    <location>
        <begin position="172"/>
        <end position="204"/>
    </location>
</feature>
<name>A0ABP0BKV9_9PEZI</name>
<keyword evidence="8" id="KW-0965">Cell junction</keyword>
<evidence type="ECO:0000256" key="1">
    <source>
        <dbReference type="ARBA" id="ARBA00004123"/>
    </source>
</evidence>
<evidence type="ECO:0000256" key="9">
    <source>
        <dbReference type="ARBA" id="ARBA00022989"/>
    </source>
</evidence>
<evidence type="ECO:0000256" key="10">
    <source>
        <dbReference type="ARBA" id="ARBA00023054"/>
    </source>
</evidence>
<protein>
    <recommendedName>
        <fullName evidence="5">Vezatin</fullName>
    </recommendedName>
</protein>
<keyword evidence="7 15" id="KW-0812">Transmembrane</keyword>
<feature type="region of interest" description="Disordered" evidence="14">
    <location>
        <begin position="1"/>
        <end position="103"/>
    </location>
</feature>